<proteinExistence type="predicted"/>
<gene>
    <name evidence="2" type="ORF">PQR62_03100</name>
</gene>
<reference evidence="2 3" key="1">
    <citation type="journal article" date="2024" name="Chem. Sci.">
        <title>Discovery of megapolipeptins by genome mining of a Burkholderiales bacteria collection.</title>
        <authorList>
            <person name="Paulo B.S."/>
            <person name="Recchia M.J.J."/>
            <person name="Lee S."/>
            <person name="Fergusson C.H."/>
            <person name="Romanowski S.B."/>
            <person name="Hernandez A."/>
            <person name="Krull N."/>
            <person name="Liu D.Y."/>
            <person name="Cavanagh H."/>
            <person name="Bos A."/>
            <person name="Gray C.A."/>
            <person name="Murphy B.T."/>
            <person name="Linington R.G."/>
            <person name="Eustaquio A.S."/>
        </authorList>
    </citation>
    <scope>NUCLEOTIDE SEQUENCE [LARGE SCALE GENOMIC DNA]</scope>
    <source>
        <strain evidence="2 3">RL21-008-BIB-A</strain>
    </source>
</reference>
<dbReference type="InterPro" id="IPR050712">
    <property type="entry name" value="NAD(P)H-dep_reductase"/>
</dbReference>
<dbReference type="Pfam" id="PF03358">
    <property type="entry name" value="FMN_red"/>
    <property type="match status" value="1"/>
</dbReference>
<name>A0ABW9A2X2_9BURK</name>
<dbReference type="RefSeq" id="WP_408154649.1">
    <property type="nucleotide sequence ID" value="NZ_JAQQFM010000001.1"/>
</dbReference>
<dbReference type="PANTHER" id="PTHR30543:SF21">
    <property type="entry name" value="NAD(P)H-DEPENDENT FMN REDUCTASE LOT6"/>
    <property type="match status" value="1"/>
</dbReference>
<dbReference type="Proteomes" id="UP001629246">
    <property type="component" value="Unassembled WGS sequence"/>
</dbReference>
<evidence type="ECO:0000313" key="2">
    <source>
        <dbReference type="EMBL" id="MFL9923238.1"/>
    </source>
</evidence>
<evidence type="ECO:0000313" key="3">
    <source>
        <dbReference type="Proteomes" id="UP001629246"/>
    </source>
</evidence>
<evidence type="ECO:0000259" key="1">
    <source>
        <dbReference type="Pfam" id="PF03358"/>
    </source>
</evidence>
<dbReference type="EMBL" id="JAQQFM010000001">
    <property type="protein sequence ID" value="MFL9923238.1"/>
    <property type="molecule type" value="Genomic_DNA"/>
</dbReference>
<protein>
    <submittedName>
        <fullName evidence="2">NAD(P)H-dependent oxidoreductase</fullName>
    </submittedName>
</protein>
<organism evidence="2 3">
    <name type="scientific">Herbaspirillum lusitanum</name>
    <dbReference type="NCBI Taxonomy" id="213312"/>
    <lineage>
        <taxon>Bacteria</taxon>
        <taxon>Pseudomonadati</taxon>
        <taxon>Pseudomonadota</taxon>
        <taxon>Betaproteobacteria</taxon>
        <taxon>Burkholderiales</taxon>
        <taxon>Oxalobacteraceae</taxon>
        <taxon>Herbaspirillum</taxon>
    </lineage>
</organism>
<keyword evidence="3" id="KW-1185">Reference proteome</keyword>
<dbReference type="InterPro" id="IPR005025">
    <property type="entry name" value="FMN_Rdtase-like_dom"/>
</dbReference>
<dbReference type="InterPro" id="IPR029039">
    <property type="entry name" value="Flavoprotein-like_sf"/>
</dbReference>
<dbReference type="PANTHER" id="PTHR30543">
    <property type="entry name" value="CHROMATE REDUCTASE"/>
    <property type="match status" value="1"/>
</dbReference>
<dbReference type="Gene3D" id="3.40.50.360">
    <property type="match status" value="1"/>
</dbReference>
<comment type="caution">
    <text evidence="2">The sequence shown here is derived from an EMBL/GenBank/DDBJ whole genome shotgun (WGS) entry which is preliminary data.</text>
</comment>
<sequence length="187" mass="20551">MSQTDIKILGISGSLRAASYNTAALKALYELLPPGVTLTEADISDLPLYNDDVREKGWPPAVERLRKQIAEADAIIFSTPEYNYSIPGVLKNAIDWASRPPSQPFAGKPAAIMGASPGAIGTARAQYHLRQIGVFLDLKFINQPEVMIGGAADRFEAGKLTHEPTREFLKKMLVSLTDWTRLLQQKK</sequence>
<accession>A0ABW9A2X2</accession>
<dbReference type="SUPFAM" id="SSF52218">
    <property type="entry name" value="Flavoproteins"/>
    <property type="match status" value="1"/>
</dbReference>
<feature type="domain" description="NADPH-dependent FMN reductase-like" evidence="1">
    <location>
        <begin position="6"/>
        <end position="152"/>
    </location>
</feature>